<dbReference type="SUPFAM" id="SSF53300">
    <property type="entry name" value="vWA-like"/>
    <property type="match status" value="1"/>
</dbReference>
<feature type="domain" description="VWFA" evidence="1">
    <location>
        <begin position="10"/>
        <end position="164"/>
    </location>
</feature>
<name>A0ABD0PDF3_CIRMR</name>
<evidence type="ECO:0000259" key="1">
    <source>
        <dbReference type="PROSITE" id="PS50234"/>
    </source>
</evidence>
<organism evidence="2 3">
    <name type="scientific">Cirrhinus mrigala</name>
    <name type="common">Mrigala</name>
    <dbReference type="NCBI Taxonomy" id="683832"/>
    <lineage>
        <taxon>Eukaryota</taxon>
        <taxon>Metazoa</taxon>
        <taxon>Chordata</taxon>
        <taxon>Craniata</taxon>
        <taxon>Vertebrata</taxon>
        <taxon>Euteleostomi</taxon>
        <taxon>Actinopterygii</taxon>
        <taxon>Neopterygii</taxon>
        <taxon>Teleostei</taxon>
        <taxon>Ostariophysi</taxon>
        <taxon>Cypriniformes</taxon>
        <taxon>Cyprinidae</taxon>
        <taxon>Labeoninae</taxon>
        <taxon>Labeonini</taxon>
        <taxon>Cirrhinus</taxon>
    </lineage>
</organism>
<keyword evidence="3" id="KW-1185">Reference proteome</keyword>
<evidence type="ECO:0000313" key="3">
    <source>
        <dbReference type="Proteomes" id="UP001529510"/>
    </source>
</evidence>
<dbReference type="InterPro" id="IPR002035">
    <property type="entry name" value="VWF_A"/>
</dbReference>
<dbReference type="CDD" id="cd01450">
    <property type="entry name" value="vWFA_subfamily_ECM"/>
    <property type="match status" value="1"/>
</dbReference>
<dbReference type="EMBL" id="JAMKFB020000016">
    <property type="protein sequence ID" value="KAL0171656.1"/>
    <property type="molecule type" value="Genomic_DNA"/>
</dbReference>
<dbReference type="AlphaFoldDB" id="A0ABD0PDF3"/>
<evidence type="ECO:0000313" key="2">
    <source>
        <dbReference type="EMBL" id="KAL0171656.1"/>
    </source>
</evidence>
<feature type="non-terminal residue" evidence="2">
    <location>
        <position position="1"/>
    </location>
</feature>
<proteinExistence type="predicted"/>
<accession>A0ABD0PDF3</accession>
<sequence length="164" mass="18477">NVKCPAYPTELVIGLDMSEDVTPQGFERMRSVVLRLLDNINIAESSCPTGARVAVVSYSSYTKYLIRFTDYHRKRQLIEAVNNIGLERTTNRRNIGAAMRFVGRNVLKRVRKGVLMRKVAIFLTAGESQDSTSLTTAILEYKALNIKLGVVSLRNVPNIRRAFE</sequence>
<dbReference type="SMART" id="SM00327">
    <property type="entry name" value="VWA"/>
    <property type="match status" value="1"/>
</dbReference>
<dbReference type="PANTHER" id="PTHR24020">
    <property type="entry name" value="COLLAGEN ALPHA"/>
    <property type="match status" value="1"/>
</dbReference>
<reference evidence="2 3" key="1">
    <citation type="submission" date="2024-05" db="EMBL/GenBank/DDBJ databases">
        <title>Genome sequencing and assembly of Indian major carp, Cirrhinus mrigala (Hamilton, 1822).</title>
        <authorList>
            <person name="Mohindra V."/>
            <person name="Chowdhury L.M."/>
            <person name="Lal K."/>
            <person name="Jena J.K."/>
        </authorList>
    </citation>
    <scope>NUCLEOTIDE SEQUENCE [LARGE SCALE GENOMIC DNA]</scope>
    <source>
        <strain evidence="2">CM1030</strain>
        <tissue evidence="2">Blood</tissue>
    </source>
</reference>
<dbReference type="PROSITE" id="PS50234">
    <property type="entry name" value="VWFA"/>
    <property type="match status" value="1"/>
</dbReference>
<feature type="non-terminal residue" evidence="2">
    <location>
        <position position="164"/>
    </location>
</feature>
<dbReference type="Pfam" id="PF00092">
    <property type="entry name" value="VWA"/>
    <property type="match status" value="1"/>
</dbReference>
<protein>
    <recommendedName>
        <fullName evidence="1">VWFA domain-containing protein</fullName>
    </recommendedName>
</protein>
<dbReference type="Proteomes" id="UP001529510">
    <property type="component" value="Unassembled WGS sequence"/>
</dbReference>
<dbReference type="InterPro" id="IPR036465">
    <property type="entry name" value="vWFA_dom_sf"/>
</dbReference>
<dbReference type="InterPro" id="IPR050525">
    <property type="entry name" value="ECM_Assembly_Org"/>
</dbReference>
<gene>
    <name evidence="2" type="ORF">M9458_031967</name>
</gene>
<dbReference type="PANTHER" id="PTHR24020:SF20">
    <property type="entry name" value="PH DOMAIN-CONTAINING PROTEIN"/>
    <property type="match status" value="1"/>
</dbReference>
<dbReference type="Gene3D" id="3.40.50.410">
    <property type="entry name" value="von Willebrand factor, type A domain"/>
    <property type="match status" value="1"/>
</dbReference>
<comment type="caution">
    <text evidence="2">The sequence shown here is derived from an EMBL/GenBank/DDBJ whole genome shotgun (WGS) entry which is preliminary data.</text>
</comment>